<dbReference type="EMBL" id="CP009517">
    <property type="protein sequence ID" value="AKB81138.1"/>
    <property type="molecule type" value="Genomic_DNA"/>
</dbReference>
<dbReference type="HOGENOM" id="CLU_2447653_0_0_2"/>
<evidence type="ECO:0000313" key="1">
    <source>
        <dbReference type="EMBL" id="AKB81138.1"/>
    </source>
</evidence>
<protein>
    <submittedName>
        <fullName evidence="1">Uncharacterized protein</fullName>
    </submittedName>
</protein>
<dbReference type="RefSeq" id="WP_048106372.1">
    <property type="nucleotide sequence ID" value="NZ_CP009517.1"/>
</dbReference>
<dbReference type="PATRIC" id="fig|1434107.4.peg.748"/>
<dbReference type="OrthoDB" id="384726at2157"/>
<organism evidence="1 2">
    <name type="scientific">Methanosarcina barkeri 3</name>
    <dbReference type="NCBI Taxonomy" id="1434107"/>
    <lineage>
        <taxon>Archaea</taxon>
        <taxon>Methanobacteriati</taxon>
        <taxon>Methanobacteriota</taxon>
        <taxon>Stenosarchaea group</taxon>
        <taxon>Methanomicrobia</taxon>
        <taxon>Methanosarcinales</taxon>
        <taxon>Methanosarcinaceae</taxon>
        <taxon>Methanosarcina</taxon>
    </lineage>
</organism>
<reference evidence="1" key="1">
    <citation type="submission" date="2014-07" db="EMBL/GenBank/DDBJ databases">
        <title>Methanogenic archaea and the global carbon cycle.</title>
        <authorList>
            <person name="Henriksen J.R."/>
            <person name="Luke J."/>
            <person name="Reinhart S."/>
            <person name="Benedict M.N."/>
            <person name="Youngblut N.D."/>
            <person name="Metcalf M.E."/>
            <person name="Whitaker R.J."/>
            <person name="Metcalf W.W."/>
        </authorList>
    </citation>
    <scope>NUCLEOTIDE SEQUENCE [LARGE SCALE GENOMIC DNA]</scope>
    <source>
        <strain evidence="1">3</strain>
    </source>
</reference>
<accession>A0A0E3SKM0</accession>
<evidence type="ECO:0000313" key="2">
    <source>
        <dbReference type="Proteomes" id="UP000033066"/>
    </source>
</evidence>
<dbReference type="Proteomes" id="UP000033066">
    <property type="component" value="Chromosome"/>
</dbReference>
<dbReference type="AlphaFoldDB" id="A0A0E3SKM0"/>
<dbReference type="KEGG" id="mbak:MSBR3_0560"/>
<keyword evidence="2" id="KW-1185">Reference proteome</keyword>
<sequence length="89" mass="10325">MKYPGKEAYHFPVGPSHTSPCMDPYFRSPEYQAKKERWLLETGITAGITILIDHDRDEKTGDEDNETEKITRMQLCEIPSENGIFQYNN</sequence>
<dbReference type="GeneID" id="24788035"/>
<name>A0A0E3SKM0_METBA</name>
<gene>
    <name evidence="1" type="ORF">MSBR3_0560</name>
</gene>
<proteinExistence type="predicted"/>